<evidence type="ECO:0000313" key="3">
    <source>
        <dbReference type="EMBL" id="WAL66125.1"/>
    </source>
</evidence>
<dbReference type="GO" id="GO:0004519">
    <property type="term" value="F:endonuclease activity"/>
    <property type="evidence" value="ECO:0007669"/>
    <property type="project" value="UniProtKB-KW"/>
</dbReference>
<dbReference type="SUPFAM" id="SSF56219">
    <property type="entry name" value="DNase I-like"/>
    <property type="match status" value="1"/>
</dbReference>
<feature type="domain" description="Endonuclease/exonuclease/phosphatase" evidence="2">
    <location>
        <begin position="100"/>
        <end position="294"/>
    </location>
</feature>
<proteinExistence type="predicted"/>
<dbReference type="InterPro" id="IPR005135">
    <property type="entry name" value="Endo/exonuclease/phosphatase"/>
</dbReference>
<sequence length="304" mass="32546">MILLFVMALAFVYLAALRLLGVDGNRFVAALIALTPYWAVAGLVLGVLSLAFRHWWIGGIVTVAALALAGVVVPRVIPSAQPQVHGATLRVMSSNQYLGHADVQTIVRLVRDNHVDVLNLLELTRREAAEFERAGLFDLLPYRVFKPQGGGAGSGIASRYPVTELSLAGPSMMEQPSARIEVGATAVEIVAVHPVPPTTSALIWRQEMGGLPRAPGSGPVRILAGDFNSTLDHATFRSLLDSGYTDAGESRGAGLVRTWPSSPFPPPVTIDHVLVDARAAVRDYRVLDVPKSDHKAVFAELTLP</sequence>
<keyword evidence="1" id="KW-0812">Transmembrane</keyword>
<keyword evidence="1" id="KW-0472">Membrane</keyword>
<organism evidence="3 4">
    <name type="scientific">Amycolatopsis cynarae</name>
    <dbReference type="NCBI Taxonomy" id="2995223"/>
    <lineage>
        <taxon>Bacteria</taxon>
        <taxon>Bacillati</taxon>
        <taxon>Actinomycetota</taxon>
        <taxon>Actinomycetes</taxon>
        <taxon>Pseudonocardiales</taxon>
        <taxon>Pseudonocardiaceae</taxon>
        <taxon>Amycolatopsis</taxon>
    </lineage>
</organism>
<protein>
    <submittedName>
        <fullName evidence="3">Endonuclease/exonuclease/phosphatase family protein</fullName>
    </submittedName>
</protein>
<keyword evidence="3" id="KW-0378">Hydrolase</keyword>
<evidence type="ECO:0000259" key="2">
    <source>
        <dbReference type="Pfam" id="PF03372"/>
    </source>
</evidence>
<dbReference type="RefSeq" id="WP_268756266.1">
    <property type="nucleotide sequence ID" value="NZ_CP113836.1"/>
</dbReference>
<name>A0ABY7B2E0_9PSEU</name>
<dbReference type="Proteomes" id="UP001163203">
    <property type="component" value="Chromosome"/>
</dbReference>
<feature type="transmembrane region" description="Helical" evidence="1">
    <location>
        <begin position="28"/>
        <end position="48"/>
    </location>
</feature>
<feature type="transmembrane region" description="Helical" evidence="1">
    <location>
        <begin position="55"/>
        <end position="73"/>
    </location>
</feature>
<keyword evidence="1" id="KW-1133">Transmembrane helix</keyword>
<reference evidence="3" key="1">
    <citation type="submission" date="2022-11" db="EMBL/GenBank/DDBJ databases">
        <authorList>
            <person name="Mo P."/>
        </authorList>
    </citation>
    <scope>NUCLEOTIDE SEQUENCE</scope>
    <source>
        <strain evidence="3">HUAS 11-8</strain>
    </source>
</reference>
<dbReference type="Pfam" id="PF03372">
    <property type="entry name" value="Exo_endo_phos"/>
    <property type="match status" value="1"/>
</dbReference>
<keyword evidence="3" id="KW-0540">Nuclease</keyword>
<accession>A0ABY7B2E0</accession>
<evidence type="ECO:0000256" key="1">
    <source>
        <dbReference type="SAM" id="Phobius"/>
    </source>
</evidence>
<dbReference type="EMBL" id="CP113836">
    <property type="protein sequence ID" value="WAL66125.1"/>
    <property type="molecule type" value="Genomic_DNA"/>
</dbReference>
<gene>
    <name evidence="3" type="ORF">ORV05_35685</name>
</gene>
<dbReference type="InterPro" id="IPR036691">
    <property type="entry name" value="Endo/exonu/phosph_ase_sf"/>
</dbReference>
<keyword evidence="4" id="KW-1185">Reference proteome</keyword>
<dbReference type="Gene3D" id="3.60.10.10">
    <property type="entry name" value="Endonuclease/exonuclease/phosphatase"/>
    <property type="match status" value="1"/>
</dbReference>
<keyword evidence="3" id="KW-0255">Endonuclease</keyword>
<evidence type="ECO:0000313" key="4">
    <source>
        <dbReference type="Proteomes" id="UP001163203"/>
    </source>
</evidence>